<comment type="caution">
    <text evidence="2">The sequence shown here is derived from an EMBL/GenBank/DDBJ whole genome shotgun (WGS) entry which is preliminary data.</text>
</comment>
<reference evidence="2 3" key="1">
    <citation type="submission" date="2016-07" db="EMBL/GenBank/DDBJ databases">
        <title>Pervasive Adenine N6-methylation of Active Genes in Fungi.</title>
        <authorList>
            <consortium name="DOE Joint Genome Institute"/>
            <person name="Mondo S.J."/>
            <person name="Dannebaum R.O."/>
            <person name="Kuo R.C."/>
            <person name="Labutti K."/>
            <person name="Haridas S."/>
            <person name="Kuo A."/>
            <person name="Salamov A."/>
            <person name="Ahrendt S.R."/>
            <person name="Lipzen A."/>
            <person name="Sullivan W."/>
            <person name="Andreopoulos W.B."/>
            <person name="Clum A."/>
            <person name="Lindquist E."/>
            <person name="Daum C."/>
            <person name="Ramamoorthy G.K."/>
            <person name="Gryganskyi A."/>
            <person name="Culley D."/>
            <person name="Magnuson J.K."/>
            <person name="James T.Y."/>
            <person name="O'Malley M.A."/>
            <person name="Stajich J.E."/>
            <person name="Spatafora J.W."/>
            <person name="Visel A."/>
            <person name="Grigoriev I.V."/>
        </authorList>
    </citation>
    <scope>NUCLEOTIDE SEQUENCE [LARGE SCALE GENOMIC DNA]</scope>
    <source>
        <strain evidence="2 3">CBS 115471</strain>
    </source>
</reference>
<dbReference type="Proteomes" id="UP000193144">
    <property type="component" value="Unassembled WGS sequence"/>
</dbReference>
<evidence type="ECO:0000313" key="2">
    <source>
        <dbReference type="EMBL" id="ORY10500.1"/>
    </source>
</evidence>
<keyword evidence="3" id="KW-1185">Reference proteome</keyword>
<gene>
    <name evidence="2" type="ORF">BCR34DRAFT_566784</name>
</gene>
<feature type="compositionally biased region" description="Polar residues" evidence="1">
    <location>
        <begin position="17"/>
        <end position="29"/>
    </location>
</feature>
<evidence type="ECO:0000256" key="1">
    <source>
        <dbReference type="SAM" id="MobiDB-lite"/>
    </source>
</evidence>
<dbReference type="EMBL" id="MCFA01000072">
    <property type="protein sequence ID" value="ORY10500.1"/>
    <property type="molecule type" value="Genomic_DNA"/>
</dbReference>
<name>A0A1Y1ZJQ3_9PLEO</name>
<sequence length="101" mass="11273">MRKPYFKIRRRNRTALSDTVHQVQTSIQPSLPPSNDLASAGRGRADHLCLPPLCSIGSIHSRVRFRPIFILGGESHHLPILFKHSTASTESFLVNPTATLF</sequence>
<organism evidence="2 3">
    <name type="scientific">Clohesyomyces aquaticus</name>
    <dbReference type="NCBI Taxonomy" id="1231657"/>
    <lineage>
        <taxon>Eukaryota</taxon>
        <taxon>Fungi</taxon>
        <taxon>Dikarya</taxon>
        <taxon>Ascomycota</taxon>
        <taxon>Pezizomycotina</taxon>
        <taxon>Dothideomycetes</taxon>
        <taxon>Pleosporomycetidae</taxon>
        <taxon>Pleosporales</taxon>
        <taxon>Lindgomycetaceae</taxon>
        <taxon>Clohesyomyces</taxon>
    </lineage>
</organism>
<protein>
    <submittedName>
        <fullName evidence="2">Uncharacterized protein</fullName>
    </submittedName>
</protein>
<dbReference type="AlphaFoldDB" id="A0A1Y1ZJQ3"/>
<evidence type="ECO:0000313" key="3">
    <source>
        <dbReference type="Proteomes" id="UP000193144"/>
    </source>
</evidence>
<accession>A0A1Y1ZJQ3</accession>
<proteinExistence type="predicted"/>
<feature type="region of interest" description="Disordered" evidence="1">
    <location>
        <begin position="17"/>
        <end position="41"/>
    </location>
</feature>